<dbReference type="InterPro" id="IPR002933">
    <property type="entry name" value="Peptidase_M20"/>
</dbReference>
<dbReference type="Proteomes" id="UP000724149">
    <property type="component" value="Unassembled WGS sequence"/>
</dbReference>
<dbReference type="SUPFAM" id="SSF53187">
    <property type="entry name" value="Zn-dependent exopeptidases"/>
    <property type="match status" value="1"/>
</dbReference>
<dbReference type="InterPro" id="IPR036264">
    <property type="entry name" value="Bact_exopeptidase_dim_dom"/>
</dbReference>
<keyword evidence="13" id="KW-1185">Reference proteome</keyword>
<keyword evidence="7 12" id="KW-0378">Hydrolase</keyword>
<protein>
    <recommendedName>
        <fullName evidence="10">Peptidase T</fullName>
        <ecNumber evidence="10">3.4.11.4</ecNumber>
    </recommendedName>
</protein>
<dbReference type="CDD" id="cd03892">
    <property type="entry name" value="M20_peptT"/>
    <property type="match status" value="1"/>
</dbReference>
<evidence type="ECO:0000256" key="10">
    <source>
        <dbReference type="NCBIfam" id="TIGR01882"/>
    </source>
</evidence>
<dbReference type="PANTHER" id="PTHR42994:SF1">
    <property type="entry name" value="PEPTIDASE T"/>
    <property type="match status" value="1"/>
</dbReference>
<dbReference type="InterPro" id="IPR011650">
    <property type="entry name" value="Peptidase_M20_dimer"/>
</dbReference>
<dbReference type="Gene3D" id="3.40.630.10">
    <property type="entry name" value="Zn peptidases"/>
    <property type="match status" value="1"/>
</dbReference>
<reference evidence="12 13" key="1">
    <citation type="journal article" date="2021" name="Sci. Rep.">
        <title>The distribution of antibiotic resistance genes in chicken gut microbiota commensals.</title>
        <authorList>
            <person name="Juricova H."/>
            <person name="Matiasovicova J."/>
            <person name="Kubasova T."/>
            <person name="Cejkova D."/>
            <person name="Rychlik I."/>
        </authorList>
    </citation>
    <scope>NUCLEOTIDE SEQUENCE [LARGE SCALE GENOMIC DNA]</scope>
    <source>
        <strain evidence="12 13">An564</strain>
    </source>
</reference>
<dbReference type="Pfam" id="PF07687">
    <property type="entry name" value="M20_dimer"/>
    <property type="match status" value="1"/>
</dbReference>
<dbReference type="NCBIfam" id="NF003976">
    <property type="entry name" value="PRK05469.1"/>
    <property type="match status" value="1"/>
</dbReference>
<sequence length="405" mass="43692">MGVLEKFIDLVKIDSPSDPASPTCPSTAMQLDVANHLERVMKEMGISNVRQQDGYVYGEIPATPGYEDKTSVGFIAHMDTAPEFNGIGVKPQVIENYDGGDVLLKGSGHILSAEEYPVLRSFKGHTLITTDGTTLLGSDDKAGIAEILEAAEILLQGGIPHGKVCLGFTPDEEIGRGPLKFDVAGFGAKLAYTLDGGAAGSIEYENFNADQAEVTVKGYSIHPGSAKDKMKNSQTIAMEFDRLLPAAERPQYTEGYEGFYHMTDIHGGVEETHCAYILRDHDSDKLAARGETMQKAAAFLNERYGEGTVTVEITHTYRNMKEKILPVYEVITVAEEAIRTAGLTPVTVPIRGGTDGATLSYMGLPCPNLGTGGCNAHGRYECNTKENMEQCVQIVLEIVKGYAAL</sequence>
<dbReference type="GO" id="GO:0045148">
    <property type="term" value="F:tripeptide aminopeptidase activity"/>
    <property type="evidence" value="ECO:0007669"/>
    <property type="project" value="UniProtKB-EC"/>
</dbReference>
<gene>
    <name evidence="12" type="primary">pepT</name>
    <name evidence="12" type="ORF">H9X81_04570</name>
</gene>
<dbReference type="Gene3D" id="3.30.70.360">
    <property type="match status" value="1"/>
</dbReference>
<dbReference type="PIRSF" id="PIRSF037215">
    <property type="entry name" value="Peptidase_M20B"/>
    <property type="match status" value="1"/>
</dbReference>
<evidence type="ECO:0000313" key="12">
    <source>
        <dbReference type="EMBL" id="MBM6922966.1"/>
    </source>
</evidence>
<evidence type="ECO:0000256" key="8">
    <source>
        <dbReference type="ARBA" id="ARBA00022833"/>
    </source>
</evidence>
<proteinExistence type="inferred from homology"/>
<dbReference type="EC" id="3.4.11.4" evidence="10"/>
<dbReference type="PANTHER" id="PTHR42994">
    <property type="entry name" value="PEPTIDASE T"/>
    <property type="match status" value="1"/>
</dbReference>
<evidence type="ECO:0000256" key="6">
    <source>
        <dbReference type="ARBA" id="ARBA00022723"/>
    </source>
</evidence>
<dbReference type="NCBIfam" id="NF009920">
    <property type="entry name" value="PRK13381.1"/>
    <property type="match status" value="1"/>
</dbReference>
<keyword evidence="8" id="KW-0862">Zinc</keyword>
<keyword evidence="6" id="KW-0479">Metal-binding</keyword>
<dbReference type="InterPro" id="IPR010161">
    <property type="entry name" value="Peptidase_M20B"/>
</dbReference>
<evidence type="ECO:0000259" key="11">
    <source>
        <dbReference type="Pfam" id="PF07687"/>
    </source>
</evidence>
<comment type="caution">
    <text evidence="12">The sequence shown here is derived from an EMBL/GenBank/DDBJ whole genome shotgun (WGS) entry which is preliminary data.</text>
</comment>
<keyword evidence="5" id="KW-0645">Protease</keyword>
<evidence type="ECO:0000256" key="9">
    <source>
        <dbReference type="ARBA" id="ARBA00023049"/>
    </source>
</evidence>
<comment type="cofactor">
    <cofactor evidence="2">
        <name>Zn(2+)</name>
        <dbReference type="ChEBI" id="CHEBI:29105"/>
    </cofactor>
</comment>
<keyword evidence="9" id="KW-0482">Metalloprotease</keyword>
<evidence type="ECO:0000256" key="5">
    <source>
        <dbReference type="ARBA" id="ARBA00022670"/>
    </source>
</evidence>
<organism evidence="12 13">
    <name type="scientific">Hydrogenoanaerobacterium saccharovorans</name>
    <dbReference type="NCBI Taxonomy" id="474960"/>
    <lineage>
        <taxon>Bacteria</taxon>
        <taxon>Bacillati</taxon>
        <taxon>Bacillota</taxon>
        <taxon>Clostridia</taxon>
        <taxon>Eubacteriales</taxon>
        <taxon>Oscillospiraceae</taxon>
        <taxon>Hydrogenoanaerobacterium</taxon>
    </lineage>
</organism>
<comment type="catalytic activity">
    <reaction evidence="1">
        <text>Release of the N-terminal residue from a tripeptide.</text>
        <dbReference type="EC" id="3.4.11.4"/>
    </reaction>
</comment>
<feature type="domain" description="Peptidase M20 dimerisation" evidence="11">
    <location>
        <begin position="204"/>
        <end position="306"/>
    </location>
</feature>
<evidence type="ECO:0000256" key="1">
    <source>
        <dbReference type="ARBA" id="ARBA00000870"/>
    </source>
</evidence>
<dbReference type="PROSITE" id="PS00759">
    <property type="entry name" value="ARGE_DAPE_CPG2_2"/>
    <property type="match status" value="1"/>
</dbReference>
<comment type="similarity">
    <text evidence="3">Belongs to the peptidase M20B family.</text>
</comment>
<evidence type="ECO:0000256" key="4">
    <source>
        <dbReference type="ARBA" id="ARBA00022438"/>
    </source>
</evidence>
<evidence type="ECO:0000256" key="3">
    <source>
        <dbReference type="ARBA" id="ARBA00009692"/>
    </source>
</evidence>
<dbReference type="EMBL" id="JACSNR010000003">
    <property type="protein sequence ID" value="MBM6922966.1"/>
    <property type="molecule type" value="Genomic_DNA"/>
</dbReference>
<evidence type="ECO:0000256" key="2">
    <source>
        <dbReference type="ARBA" id="ARBA00001947"/>
    </source>
</evidence>
<dbReference type="Pfam" id="PF01546">
    <property type="entry name" value="Peptidase_M20"/>
    <property type="match status" value="1"/>
</dbReference>
<evidence type="ECO:0000313" key="13">
    <source>
        <dbReference type="Proteomes" id="UP000724149"/>
    </source>
</evidence>
<evidence type="ECO:0000256" key="7">
    <source>
        <dbReference type="ARBA" id="ARBA00022801"/>
    </source>
</evidence>
<dbReference type="RefSeq" id="WP_204720183.1">
    <property type="nucleotide sequence ID" value="NZ_JACSNR010000003.1"/>
</dbReference>
<dbReference type="InterPro" id="IPR001261">
    <property type="entry name" value="ArgE/DapE_CS"/>
</dbReference>
<dbReference type="SUPFAM" id="SSF55031">
    <property type="entry name" value="Bacterial exopeptidase dimerisation domain"/>
    <property type="match status" value="1"/>
</dbReference>
<keyword evidence="4 12" id="KW-0031">Aminopeptidase</keyword>
<dbReference type="PROSITE" id="PS00758">
    <property type="entry name" value="ARGE_DAPE_CPG2_1"/>
    <property type="match status" value="1"/>
</dbReference>
<name>A0ABS2GLU5_9FIRM</name>
<accession>A0ABS2GLU5</accession>
<dbReference type="NCBIfam" id="TIGR01882">
    <property type="entry name" value="peptidase-T"/>
    <property type="match status" value="1"/>
</dbReference>